<dbReference type="RefSeq" id="XP_060043787.1">
    <property type="nucleotide sequence ID" value="XM_060187804.1"/>
</dbReference>
<dbReference type="Gene3D" id="3.30.2160.10">
    <property type="entry name" value="Hect, E3 ligase catalytic domain"/>
    <property type="match status" value="1"/>
</dbReference>
<feature type="repeat" description="RCC1" evidence="5">
    <location>
        <begin position="25"/>
        <end position="79"/>
    </location>
</feature>
<gene>
    <name evidence="8" type="primary">HERC6</name>
</gene>
<dbReference type="PROSITE" id="PS00626">
    <property type="entry name" value="RCC1_2"/>
    <property type="match status" value="1"/>
</dbReference>
<organism evidence="7 8">
    <name type="scientific">Erinaceus europaeus</name>
    <name type="common">Western European hedgehog</name>
    <dbReference type="NCBI Taxonomy" id="9365"/>
    <lineage>
        <taxon>Eukaryota</taxon>
        <taxon>Metazoa</taxon>
        <taxon>Chordata</taxon>
        <taxon>Craniata</taxon>
        <taxon>Vertebrata</taxon>
        <taxon>Euteleostomi</taxon>
        <taxon>Mammalia</taxon>
        <taxon>Eutheria</taxon>
        <taxon>Laurasiatheria</taxon>
        <taxon>Eulipotyphla</taxon>
        <taxon>Erinaceidae</taxon>
        <taxon>Erinaceinae</taxon>
        <taxon>Erinaceus</taxon>
    </lineage>
</organism>
<dbReference type="Proteomes" id="UP001652624">
    <property type="component" value="Chromosome 3"/>
</dbReference>
<evidence type="ECO:0000256" key="4">
    <source>
        <dbReference type="PROSITE-ProRule" id="PRU00104"/>
    </source>
</evidence>
<feature type="active site" description="Glycyl thioester intermediate" evidence="4">
    <location>
        <position position="803"/>
    </location>
</feature>
<dbReference type="Pfam" id="PF00415">
    <property type="entry name" value="RCC1"/>
    <property type="match status" value="2"/>
</dbReference>
<proteinExistence type="predicted"/>
<dbReference type="PANTHER" id="PTHR45622:SF11">
    <property type="entry name" value="E3 UBIQUITIN-PROTEIN LIGASE HERC6-RELATED"/>
    <property type="match status" value="1"/>
</dbReference>
<dbReference type="SUPFAM" id="SSF56204">
    <property type="entry name" value="Hect, E3 ligase catalytic domain"/>
    <property type="match status" value="1"/>
</dbReference>
<dbReference type="InterPro" id="IPR009091">
    <property type="entry name" value="RCC1/BLIP-II"/>
</dbReference>
<dbReference type="InterPro" id="IPR035983">
    <property type="entry name" value="Hect_E3_ubiquitin_ligase"/>
</dbReference>
<evidence type="ECO:0000313" key="8">
    <source>
        <dbReference type="RefSeq" id="XP_060043787.1"/>
    </source>
</evidence>
<dbReference type="SMART" id="SM00119">
    <property type="entry name" value="HECTc"/>
    <property type="match status" value="1"/>
</dbReference>
<dbReference type="Pfam" id="PF00632">
    <property type="entry name" value="HECT"/>
    <property type="match status" value="1"/>
</dbReference>
<dbReference type="InterPro" id="IPR051709">
    <property type="entry name" value="Ub-ligase/GTPase-reg"/>
</dbReference>
<evidence type="ECO:0000259" key="6">
    <source>
        <dbReference type="PROSITE" id="PS50237"/>
    </source>
</evidence>
<name>A0ABM3X4N7_ERIEU</name>
<evidence type="ECO:0000256" key="3">
    <source>
        <dbReference type="ARBA" id="ARBA00022786"/>
    </source>
</evidence>
<accession>A0ABM3X4N7</accession>
<dbReference type="SUPFAM" id="SSF50985">
    <property type="entry name" value="RCC1/BLIP-II"/>
    <property type="match status" value="1"/>
</dbReference>
<evidence type="ECO:0000313" key="7">
    <source>
        <dbReference type="Proteomes" id="UP001652624"/>
    </source>
</evidence>
<dbReference type="GeneID" id="103120008"/>
<dbReference type="Gene3D" id="3.90.1750.10">
    <property type="entry name" value="Hect, E3 ligase catalytic domains"/>
    <property type="match status" value="1"/>
</dbReference>
<keyword evidence="1" id="KW-0808">Transferase</keyword>
<feature type="repeat" description="RCC1" evidence="5">
    <location>
        <begin position="80"/>
        <end position="130"/>
    </location>
</feature>
<dbReference type="PROSITE" id="PS50012">
    <property type="entry name" value="RCC1_3"/>
    <property type="match status" value="2"/>
</dbReference>
<protein>
    <submittedName>
        <fullName evidence="8">Probable E3 ubiquitin-protein ligase HERC6 isoform X2</fullName>
    </submittedName>
</protein>
<evidence type="ECO:0000256" key="1">
    <source>
        <dbReference type="ARBA" id="ARBA00022679"/>
    </source>
</evidence>
<feature type="domain" description="HECT" evidence="6">
    <location>
        <begin position="512"/>
        <end position="835"/>
    </location>
</feature>
<dbReference type="Gene3D" id="2.130.10.30">
    <property type="entry name" value="Regulator of chromosome condensation 1/beta-lactamase-inhibitor protein II"/>
    <property type="match status" value="1"/>
</dbReference>
<sequence length="837" mass="94832">MSLQGIPVAQVAAGGTHSFILSLSGTSFGWGSNNAGQLALSGEKVPEQTYKPLAVGALKTLAVTYISCGHKHTAVLTQDGKVFTFGDNSYGQLGRSTTDKRTGPQLLEGIHGLASQVDCGSYHTLVYVYTTGQVVSFGRGPGPASKSTQPENLNMSYLIPSDGLEDVHVKHIFAGTYANFVTTSQKDASSTDVPMKTLPEINRINPSLTEKWNSPPRSAEYRTAESKIKMAFSSPACLTASFLKKRGCEDTASIDIDLQMARDTFKKLTSKRWTSMITQCLSDSMFGALPHRSPHLEALWVFLLLPECPVMHHASNWENLVLPFAKAIRKMTDKSLGVLKQCWASVDEDSLRTLVQMLKDAISSQMRNWDESTEVQKNMKALLGVMKEVHKVNKKAKCQLPENIFHINELSHWMSFDAERLKMFFKENQCFADNTSPVLFSDFPFVFDTVSKIKLLQADAHHRKLIAEAHAFKNNLWMSLIRNEPYPSARLILNVRRTHLVEDALCQLDRVEDTDLCKQLLVGFVGEIRPEAGGSVPEFFQGVFEEMTHKDYGLFIYPDEGPYMWFPVKPILKKKRYFLFGILCGLSLFNLNVANIPFPLALFKKLLNQKPSLEDLIELNPTLGKSLQMVLNCEADDMESLGLFFSIYWDHNTIALIPDGDSIPVDHTRKEQYVSKYVDCIFNTSVNALYMEFQRGFSRVFDKKILRIFQPEELMAATIGNTDYDWEQFEKNSQYLQGYHRLDSTIQRFWKAFHKLALEEKKKFLFFLTGNDRLQVRGIKDINIKFRCPEVFTENDNMRPLTCYHILDLPKYSTLGRMKEALQVAINSCKGFALPRE</sequence>
<keyword evidence="7" id="KW-1185">Reference proteome</keyword>
<dbReference type="Gene3D" id="3.30.2410.10">
    <property type="entry name" value="Hect, E3 ligase catalytic domain"/>
    <property type="match status" value="1"/>
</dbReference>
<evidence type="ECO:0000256" key="5">
    <source>
        <dbReference type="PROSITE-ProRule" id="PRU00235"/>
    </source>
</evidence>
<dbReference type="PROSITE" id="PS50237">
    <property type="entry name" value="HECT"/>
    <property type="match status" value="1"/>
</dbReference>
<evidence type="ECO:0000256" key="2">
    <source>
        <dbReference type="ARBA" id="ARBA00022737"/>
    </source>
</evidence>
<keyword evidence="2" id="KW-0677">Repeat</keyword>
<dbReference type="PANTHER" id="PTHR45622">
    <property type="entry name" value="UBIQUITIN-PROTEIN LIGASE E3A-RELATED"/>
    <property type="match status" value="1"/>
</dbReference>
<dbReference type="CDD" id="cd00078">
    <property type="entry name" value="HECTc"/>
    <property type="match status" value="1"/>
</dbReference>
<dbReference type="InterPro" id="IPR000569">
    <property type="entry name" value="HECT_dom"/>
</dbReference>
<keyword evidence="3 4" id="KW-0833">Ubl conjugation pathway</keyword>
<reference evidence="8" key="1">
    <citation type="submission" date="2025-08" db="UniProtKB">
        <authorList>
            <consortium name="RefSeq"/>
        </authorList>
    </citation>
    <scope>IDENTIFICATION</scope>
</reference>
<dbReference type="InterPro" id="IPR000408">
    <property type="entry name" value="Reg_chr_condens"/>
</dbReference>